<evidence type="ECO:0000256" key="3">
    <source>
        <dbReference type="ARBA" id="ARBA00022723"/>
    </source>
</evidence>
<dbReference type="InterPro" id="IPR022337">
    <property type="entry name" value="Inositol_monophosphatase_SuhB"/>
</dbReference>
<dbReference type="PANTHER" id="PTHR20854">
    <property type="entry name" value="INOSITOL MONOPHOSPHATASE"/>
    <property type="match status" value="1"/>
</dbReference>
<comment type="catalytic activity">
    <reaction evidence="1 7">
        <text>a myo-inositol phosphate + H2O = myo-inositol + phosphate</text>
        <dbReference type="Rhea" id="RHEA:24056"/>
        <dbReference type="ChEBI" id="CHEBI:15377"/>
        <dbReference type="ChEBI" id="CHEBI:17268"/>
        <dbReference type="ChEBI" id="CHEBI:43474"/>
        <dbReference type="ChEBI" id="CHEBI:84139"/>
        <dbReference type="EC" id="3.1.3.25"/>
    </reaction>
</comment>
<dbReference type="EC" id="3.1.3.25" evidence="7"/>
<dbReference type="InterPro" id="IPR033942">
    <property type="entry name" value="IMPase"/>
</dbReference>
<reference evidence="8 9" key="1">
    <citation type="journal article" date="2021" name="Sci. Rep.">
        <title>The distribution of antibiotic resistance genes in chicken gut microbiota commensals.</title>
        <authorList>
            <person name="Juricova H."/>
            <person name="Matiasovicova J."/>
            <person name="Kubasova T."/>
            <person name="Cejkova D."/>
            <person name="Rychlik I."/>
        </authorList>
    </citation>
    <scope>NUCLEOTIDE SEQUENCE [LARGE SCALE GENOMIC DNA]</scope>
    <source>
        <strain evidence="8 9">An421</strain>
    </source>
</reference>
<evidence type="ECO:0000256" key="2">
    <source>
        <dbReference type="ARBA" id="ARBA00001946"/>
    </source>
</evidence>
<evidence type="ECO:0000256" key="1">
    <source>
        <dbReference type="ARBA" id="ARBA00001033"/>
    </source>
</evidence>
<dbReference type="InterPro" id="IPR020583">
    <property type="entry name" value="Inositol_monoP_metal-BS"/>
</dbReference>
<dbReference type="GO" id="GO:0007165">
    <property type="term" value="P:signal transduction"/>
    <property type="evidence" value="ECO:0007669"/>
    <property type="project" value="TreeGrafter"/>
</dbReference>
<feature type="binding site" evidence="6">
    <location>
        <position position="86"/>
    </location>
    <ligand>
        <name>Mg(2+)</name>
        <dbReference type="ChEBI" id="CHEBI:18420"/>
        <label>1</label>
        <note>catalytic</note>
    </ligand>
</feature>
<keyword evidence="3 6" id="KW-0479">Metal-binding</keyword>
<evidence type="ECO:0000313" key="9">
    <source>
        <dbReference type="Proteomes" id="UP000698924"/>
    </source>
</evidence>
<sequence length="267" mass="29946">MDNLEWLTGEVCRIAREAGHFLKEERKNFRREAVEQKNAHDYVSYVDKESERRVVSALRALLPEAGFITEEGSADYHEEPCCWVVDPLDGTTNYIHDVAPYCVSIALRNRDELLLGVVYEPVRDECFYAWKGGGAYLNGDRMQVSDVASLDDAYVVVELPYNARQYAPTAQHLIQRLYGKVAAIRMNGSAALALCYVAAGRYDAWLEAFIGKWDFSAAALMIQEAGGRVTDFKGNIMFLEGHHIVATNGALHDTFLEVIQECLPEGL</sequence>
<dbReference type="Pfam" id="PF00459">
    <property type="entry name" value="Inositol_P"/>
    <property type="match status" value="1"/>
</dbReference>
<dbReference type="AlphaFoldDB" id="A0AA40ZTS2"/>
<evidence type="ECO:0000256" key="5">
    <source>
        <dbReference type="ARBA" id="ARBA00022842"/>
    </source>
</evidence>
<evidence type="ECO:0000256" key="6">
    <source>
        <dbReference type="PIRSR" id="PIRSR600760-2"/>
    </source>
</evidence>
<dbReference type="PRINTS" id="PR01959">
    <property type="entry name" value="SBIMPHPHTASE"/>
</dbReference>
<comment type="caution">
    <text evidence="8">The sequence shown here is derived from an EMBL/GenBank/DDBJ whole genome shotgun (WGS) entry which is preliminary data.</text>
</comment>
<dbReference type="GO" id="GO:0008934">
    <property type="term" value="F:inositol monophosphate 1-phosphatase activity"/>
    <property type="evidence" value="ECO:0007669"/>
    <property type="project" value="InterPro"/>
</dbReference>
<gene>
    <name evidence="8" type="ORF">H6D15_08095</name>
</gene>
<dbReference type="CDD" id="cd01639">
    <property type="entry name" value="IMPase"/>
    <property type="match status" value="1"/>
</dbReference>
<evidence type="ECO:0000313" key="8">
    <source>
        <dbReference type="EMBL" id="MBM6857556.1"/>
    </source>
</evidence>
<comment type="cofactor">
    <cofactor evidence="2 6 7">
        <name>Mg(2+)</name>
        <dbReference type="ChEBI" id="CHEBI:18420"/>
    </cofactor>
</comment>
<feature type="binding site" evidence="6">
    <location>
        <position position="214"/>
    </location>
    <ligand>
        <name>Mg(2+)</name>
        <dbReference type="ChEBI" id="CHEBI:18420"/>
        <label>1</label>
        <note>catalytic</note>
    </ligand>
</feature>
<keyword evidence="5 6" id="KW-0460">Magnesium</keyword>
<dbReference type="EMBL" id="JACJMO010000009">
    <property type="protein sequence ID" value="MBM6857556.1"/>
    <property type="molecule type" value="Genomic_DNA"/>
</dbReference>
<dbReference type="Gene3D" id="3.30.540.10">
    <property type="entry name" value="Fructose-1,6-Bisphosphatase, subunit A, domain 1"/>
    <property type="match status" value="1"/>
</dbReference>
<comment type="similarity">
    <text evidence="7">Belongs to the inositol monophosphatase superfamily.</text>
</comment>
<dbReference type="FunFam" id="3.30.540.10:FF:000003">
    <property type="entry name" value="Inositol-1-monophosphatase"/>
    <property type="match status" value="1"/>
</dbReference>
<evidence type="ECO:0000256" key="4">
    <source>
        <dbReference type="ARBA" id="ARBA00022801"/>
    </source>
</evidence>
<dbReference type="InterPro" id="IPR000760">
    <property type="entry name" value="Inositol_monophosphatase-like"/>
</dbReference>
<name>A0AA40ZTS2_9BACT</name>
<dbReference type="GO" id="GO:0006020">
    <property type="term" value="P:inositol metabolic process"/>
    <property type="evidence" value="ECO:0007669"/>
    <property type="project" value="TreeGrafter"/>
</dbReference>
<dbReference type="RefSeq" id="WP_204971659.1">
    <property type="nucleotide sequence ID" value="NZ_JAAZTS010000010.1"/>
</dbReference>
<accession>A0AA40ZTS2</accession>
<dbReference type="Proteomes" id="UP000698924">
    <property type="component" value="Unassembled WGS sequence"/>
</dbReference>
<dbReference type="PRINTS" id="PR00377">
    <property type="entry name" value="IMPHPHTASES"/>
</dbReference>
<dbReference type="SUPFAM" id="SSF56655">
    <property type="entry name" value="Carbohydrate phosphatase"/>
    <property type="match status" value="1"/>
</dbReference>
<dbReference type="PROSITE" id="PS00629">
    <property type="entry name" value="IMP_1"/>
    <property type="match status" value="1"/>
</dbReference>
<feature type="binding site" evidence="6">
    <location>
        <position position="88"/>
    </location>
    <ligand>
        <name>Mg(2+)</name>
        <dbReference type="ChEBI" id="CHEBI:18420"/>
        <label>1</label>
        <note>catalytic</note>
    </ligand>
</feature>
<feature type="binding site" evidence="6">
    <location>
        <position position="89"/>
    </location>
    <ligand>
        <name>Mg(2+)</name>
        <dbReference type="ChEBI" id="CHEBI:18420"/>
        <label>1</label>
        <note>catalytic</note>
    </ligand>
</feature>
<dbReference type="GO" id="GO:0046872">
    <property type="term" value="F:metal ion binding"/>
    <property type="evidence" value="ECO:0007669"/>
    <property type="project" value="UniProtKB-KW"/>
</dbReference>
<dbReference type="PANTHER" id="PTHR20854:SF4">
    <property type="entry name" value="INOSITOL-1-MONOPHOSPHATASE-RELATED"/>
    <property type="match status" value="1"/>
</dbReference>
<protein>
    <recommendedName>
        <fullName evidence="7">Inositol-1-monophosphatase</fullName>
        <ecNumber evidence="7">3.1.3.25</ecNumber>
    </recommendedName>
</protein>
<proteinExistence type="inferred from homology"/>
<dbReference type="Gene3D" id="3.40.190.80">
    <property type="match status" value="1"/>
</dbReference>
<evidence type="ECO:0000256" key="7">
    <source>
        <dbReference type="RuleBase" id="RU364068"/>
    </source>
</evidence>
<keyword evidence="4 7" id="KW-0378">Hydrolase</keyword>
<feature type="binding site" evidence="6">
    <location>
        <position position="70"/>
    </location>
    <ligand>
        <name>Mg(2+)</name>
        <dbReference type="ChEBI" id="CHEBI:18420"/>
        <label>1</label>
        <note>catalytic</note>
    </ligand>
</feature>
<organism evidence="8 9">
    <name type="scientific">Caecibacteroides pullorum</name>
    <dbReference type="NCBI Taxonomy" id="2725562"/>
    <lineage>
        <taxon>Bacteria</taxon>
        <taxon>Pseudomonadati</taxon>
        <taxon>Bacteroidota</taxon>
        <taxon>Bacteroidia</taxon>
        <taxon>Bacteroidales</taxon>
        <taxon>Bacteroidaceae</taxon>
        <taxon>Caecibacteroides</taxon>
    </lineage>
</organism>
<keyword evidence="9" id="KW-1185">Reference proteome</keyword>